<evidence type="ECO:0000259" key="6">
    <source>
        <dbReference type="SMART" id="SM00962"/>
    </source>
</evidence>
<dbReference type="InterPro" id="IPR027417">
    <property type="entry name" value="P-loop_NTPase"/>
</dbReference>
<dbReference type="PANTHER" id="PTHR43134:SF3">
    <property type="entry name" value="FLAGELLAR BIOSYNTHESIS PROTEIN FLHF"/>
    <property type="match status" value="1"/>
</dbReference>
<evidence type="ECO:0000256" key="5">
    <source>
        <dbReference type="ARBA" id="ARBA00023136"/>
    </source>
</evidence>
<dbReference type="Pfam" id="PF00448">
    <property type="entry name" value="SRP54"/>
    <property type="match status" value="1"/>
</dbReference>
<sequence length="319" mass="37014">MKMKKYLVENLQKGWIQIREELGENAIILSIKEIDGRFEILAATPEKKQENRENRLFEQFKAKFSKKEDINSLEKIVNLIIKIKDSKLSERLLSEIQDEIHKIYLPVIEKVNSIDVLTKIETDPLKKRFINILGNISSGKSTTIAKLAAILKFNRDKKIAVASFDFYKVGGSESLKTFAEIMQIPFFMIKDEKDLIMYKDSFDEFEHILFDTPGNIKDLSDVEKILTFITASPDAENILTIPLTKKESLIDRDISYFSKFRIHHLILTKIDEIDSKIPLYFILSNYDYKISYITNGLNVPKDIVESYQILNGIFEVKSR</sequence>
<keyword evidence="4" id="KW-0342">GTP-binding</keyword>
<gene>
    <name evidence="7" type="ORF">GWK41_03850</name>
</gene>
<evidence type="ECO:0000256" key="2">
    <source>
        <dbReference type="ARBA" id="ARBA00008531"/>
    </source>
</evidence>
<comment type="similarity">
    <text evidence="2">Belongs to the GTP-binding SRP family.</text>
</comment>
<reference evidence="7 8" key="1">
    <citation type="journal article" date="2021" name="Syst. Appl. Microbiol.">
        <title>Persephonella atlantica sp. nov.: How to adapt to physico-chemical gradients in high temperature hydrothermal habitats.</title>
        <authorList>
            <person name="Francois D.X."/>
            <person name="Godfroy A."/>
            <person name="Mathien C."/>
            <person name="Aube J."/>
            <person name="Cathalot C."/>
            <person name="Lesongeur F."/>
            <person name="L'Haridon S."/>
            <person name="Philippon X."/>
            <person name="Roussel E.G."/>
        </authorList>
    </citation>
    <scope>NUCLEOTIDE SEQUENCE [LARGE SCALE GENOMIC DNA]</scope>
    <source>
        <strain evidence="7 8">MO1340</strain>
    </source>
</reference>
<dbReference type="Proteomes" id="UP000772812">
    <property type="component" value="Unassembled WGS sequence"/>
</dbReference>
<evidence type="ECO:0000256" key="4">
    <source>
        <dbReference type="ARBA" id="ARBA00023134"/>
    </source>
</evidence>
<comment type="subcellular location">
    <subcellularLocation>
        <location evidence="1">Cell membrane</location>
        <topology evidence="1">Peripheral membrane protein</topology>
        <orientation evidence="1">Cytoplasmic side</orientation>
    </subcellularLocation>
</comment>
<dbReference type="Gene3D" id="3.40.50.300">
    <property type="entry name" value="P-loop containing nucleotide triphosphate hydrolases"/>
    <property type="match status" value="1"/>
</dbReference>
<dbReference type="EMBL" id="JAACYA010000001">
    <property type="protein sequence ID" value="MBK3332201.1"/>
    <property type="molecule type" value="Genomic_DNA"/>
</dbReference>
<dbReference type="InterPro" id="IPR000897">
    <property type="entry name" value="SRP54_GTPase_dom"/>
</dbReference>
<proteinExistence type="inferred from homology"/>
<accession>A0ABS1GH45</accession>
<dbReference type="SMART" id="SM00962">
    <property type="entry name" value="SRP54"/>
    <property type="match status" value="1"/>
</dbReference>
<keyword evidence="5" id="KW-0472">Membrane</keyword>
<keyword evidence="8" id="KW-1185">Reference proteome</keyword>
<feature type="domain" description="SRP54-type proteins GTP-binding" evidence="6">
    <location>
        <begin position="138"/>
        <end position="315"/>
    </location>
</feature>
<name>A0ABS1GH45_9AQUI</name>
<dbReference type="SUPFAM" id="SSF52540">
    <property type="entry name" value="P-loop containing nucleoside triphosphate hydrolases"/>
    <property type="match status" value="1"/>
</dbReference>
<evidence type="ECO:0000313" key="7">
    <source>
        <dbReference type="EMBL" id="MBK3332201.1"/>
    </source>
</evidence>
<keyword evidence="3" id="KW-0547">Nucleotide-binding</keyword>
<dbReference type="PANTHER" id="PTHR43134">
    <property type="entry name" value="SIGNAL RECOGNITION PARTICLE RECEPTOR SUBUNIT ALPHA"/>
    <property type="match status" value="1"/>
</dbReference>
<evidence type="ECO:0000256" key="1">
    <source>
        <dbReference type="ARBA" id="ARBA00004413"/>
    </source>
</evidence>
<dbReference type="Gene3D" id="1.20.120.1380">
    <property type="entry name" value="Flagellar FlhF biosynthesis protein, N domain"/>
    <property type="match status" value="1"/>
</dbReference>
<organism evidence="7 8">
    <name type="scientific">Persephonella atlantica</name>
    <dbReference type="NCBI Taxonomy" id="2699429"/>
    <lineage>
        <taxon>Bacteria</taxon>
        <taxon>Pseudomonadati</taxon>
        <taxon>Aquificota</taxon>
        <taxon>Aquificia</taxon>
        <taxon>Aquificales</taxon>
        <taxon>Hydrogenothermaceae</taxon>
        <taxon>Persephonella</taxon>
    </lineage>
</organism>
<dbReference type="RefSeq" id="WP_200673584.1">
    <property type="nucleotide sequence ID" value="NZ_JAACYA010000001.1"/>
</dbReference>
<evidence type="ECO:0000313" key="8">
    <source>
        <dbReference type="Proteomes" id="UP000772812"/>
    </source>
</evidence>
<evidence type="ECO:0000256" key="3">
    <source>
        <dbReference type="ARBA" id="ARBA00022741"/>
    </source>
</evidence>
<protein>
    <recommendedName>
        <fullName evidence="6">SRP54-type proteins GTP-binding domain-containing protein</fullName>
    </recommendedName>
</protein>
<comment type="caution">
    <text evidence="7">The sequence shown here is derived from an EMBL/GenBank/DDBJ whole genome shotgun (WGS) entry which is preliminary data.</text>
</comment>